<dbReference type="RefSeq" id="WP_126993633.1">
    <property type="nucleotide sequence ID" value="NZ_JBNPXW010000001.1"/>
</dbReference>
<gene>
    <name evidence="3" type="ORF">EJ913_00075</name>
</gene>
<dbReference type="SUPFAM" id="SSF55729">
    <property type="entry name" value="Acyl-CoA N-acyltransferases (Nat)"/>
    <property type="match status" value="2"/>
</dbReference>
<dbReference type="EMBL" id="RZIJ01000001">
    <property type="protein sequence ID" value="RUQ75557.1"/>
    <property type="molecule type" value="Genomic_DNA"/>
</dbReference>
<accession>A0A3S0WXV9</accession>
<dbReference type="InterPro" id="IPR000182">
    <property type="entry name" value="GNAT_dom"/>
</dbReference>
<dbReference type="GO" id="GO:0016747">
    <property type="term" value="F:acyltransferase activity, transferring groups other than amino-acyl groups"/>
    <property type="evidence" value="ECO:0007669"/>
    <property type="project" value="InterPro"/>
</dbReference>
<feature type="region of interest" description="Disordered" evidence="1">
    <location>
        <begin position="1"/>
        <end position="20"/>
    </location>
</feature>
<name>A0A3S0WXV9_9PROT</name>
<evidence type="ECO:0000313" key="4">
    <source>
        <dbReference type="Proteomes" id="UP000280346"/>
    </source>
</evidence>
<dbReference type="OrthoDB" id="7301032at2"/>
<keyword evidence="4" id="KW-1185">Reference proteome</keyword>
<reference evidence="3 4" key="1">
    <citation type="submission" date="2018-12" db="EMBL/GenBank/DDBJ databases">
        <authorList>
            <person name="Yang Y."/>
        </authorList>
    </citation>
    <scope>NUCLEOTIDE SEQUENCE [LARGE SCALE GENOMIC DNA]</scope>
    <source>
        <strain evidence="3 4">GSF71</strain>
    </source>
</reference>
<keyword evidence="3" id="KW-0808">Transferase</keyword>
<dbReference type="Proteomes" id="UP000280346">
    <property type="component" value="Unassembled WGS sequence"/>
</dbReference>
<protein>
    <submittedName>
        <fullName evidence="3">GNAT family N-acetyltransferase</fullName>
    </submittedName>
</protein>
<dbReference type="InterPro" id="IPR016181">
    <property type="entry name" value="Acyl_CoA_acyltransferase"/>
</dbReference>
<dbReference type="Pfam" id="PF13673">
    <property type="entry name" value="Acetyltransf_10"/>
    <property type="match status" value="1"/>
</dbReference>
<dbReference type="PROSITE" id="PS51186">
    <property type="entry name" value="GNAT"/>
    <property type="match status" value="1"/>
</dbReference>
<evidence type="ECO:0000256" key="1">
    <source>
        <dbReference type="SAM" id="MobiDB-lite"/>
    </source>
</evidence>
<dbReference type="AlphaFoldDB" id="A0A3S0WXV9"/>
<comment type="caution">
    <text evidence="3">The sequence shown here is derived from an EMBL/GenBank/DDBJ whole genome shotgun (WGS) entry which is preliminary data.</text>
</comment>
<sequence length="325" mass="35650">MTPLPDPPAAPGRPASRRPAIVPLEGEDGRAFARWTFPAFRERLAPLDGTSLAFGAWAGDRPVGLALAHRAGGAVVLLSVSVDPAWRRCGIAARLLAALAAAVPDGQRLTVTYSSKLSAREAFEALLRRAGWGAPVLQSMRAAGTPGAVLAWAERHAPALRVLRSYDLRLWKDATPEDHAEVRRLIDSGAIDADFSPFAMAAQFEHWPDNSWLIRRDRVAAGWMFARLQPPDTVWYHGAAVRRDLEQTGPLLMMFHRVHQVAAERLGPDSVWRIDSFPRTPAMLAFMRRRVAAFAGFLDELYRVDGPSRPEKAPDPAAPPDARTV</sequence>
<evidence type="ECO:0000313" key="3">
    <source>
        <dbReference type="EMBL" id="RUQ75557.1"/>
    </source>
</evidence>
<evidence type="ECO:0000259" key="2">
    <source>
        <dbReference type="PROSITE" id="PS51186"/>
    </source>
</evidence>
<feature type="compositionally biased region" description="Pro residues" evidence="1">
    <location>
        <begin position="1"/>
        <end position="11"/>
    </location>
</feature>
<organism evidence="3 4">
    <name type="scientific">Azospirillum doebereinerae</name>
    <dbReference type="NCBI Taxonomy" id="92933"/>
    <lineage>
        <taxon>Bacteria</taxon>
        <taxon>Pseudomonadati</taxon>
        <taxon>Pseudomonadota</taxon>
        <taxon>Alphaproteobacteria</taxon>
        <taxon>Rhodospirillales</taxon>
        <taxon>Azospirillaceae</taxon>
        <taxon>Azospirillum</taxon>
    </lineage>
</organism>
<proteinExistence type="predicted"/>
<dbReference type="Gene3D" id="3.40.630.30">
    <property type="match status" value="1"/>
</dbReference>
<feature type="domain" description="N-acetyltransferase" evidence="2">
    <location>
        <begin position="10"/>
        <end position="156"/>
    </location>
</feature>